<name>A0A316HZC0_9GAMM</name>
<feature type="domain" description="Metallo-beta-lactamase" evidence="2">
    <location>
        <begin position="13"/>
        <end position="204"/>
    </location>
</feature>
<dbReference type="Pfam" id="PF00753">
    <property type="entry name" value="Lactamase_B"/>
    <property type="match status" value="1"/>
</dbReference>
<dbReference type="Proteomes" id="UP000245812">
    <property type="component" value="Unassembled WGS sequence"/>
</dbReference>
<proteinExistence type="predicted"/>
<dbReference type="InterPro" id="IPR036866">
    <property type="entry name" value="RibonucZ/Hydroxyglut_hydro"/>
</dbReference>
<organism evidence="3 4">
    <name type="scientific">Fulvimonas soli</name>
    <dbReference type="NCBI Taxonomy" id="155197"/>
    <lineage>
        <taxon>Bacteria</taxon>
        <taxon>Pseudomonadati</taxon>
        <taxon>Pseudomonadota</taxon>
        <taxon>Gammaproteobacteria</taxon>
        <taxon>Lysobacterales</taxon>
        <taxon>Rhodanobacteraceae</taxon>
        <taxon>Fulvimonas</taxon>
    </lineage>
</organism>
<dbReference type="InterPro" id="IPR001279">
    <property type="entry name" value="Metallo-B-lactamas"/>
</dbReference>
<dbReference type="PANTHER" id="PTHR43084">
    <property type="entry name" value="PERSULFIDE DIOXYGENASE ETHE1"/>
    <property type="match status" value="1"/>
</dbReference>
<evidence type="ECO:0000313" key="3">
    <source>
        <dbReference type="EMBL" id="PWK85749.1"/>
    </source>
</evidence>
<sequence length="292" mass="31205">MPAEVASFFHAPTATWTHVAGDPSSGAAAVIDPVLDFDPASGRLGTAAARQVLDHLLARRLDLQWILETHAHADHLTAAAWLREQTGAPVAIGRGIVQVQATFKRLLGLGEEFRADGSPFDRLLDDGERLPLGALEVQAMATPGHTPDGMSYRVGDAVFVGDTLFAPAVGSARCDFPGGDAATLYASVRRLYALPPETRVFLCHDYPPAGAEPRAEVPLAEEMRANIHLAADVDEAGFVAMRERRDATLAAPRLLWPALQVNIRAGRLPPPDAEGRRFLRLPLDATALGPVA</sequence>
<reference evidence="3 4" key="1">
    <citation type="submission" date="2018-05" db="EMBL/GenBank/DDBJ databases">
        <title>Genomic Encyclopedia of Type Strains, Phase IV (KMG-IV): sequencing the most valuable type-strain genomes for metagenomic binning, comparative biology and taxonomic classification.</title>
        <authorList>
            <person name="Goeker M."/>
        </authorList>
    </citation>
    <scope>NUCLEOTIDE SEQUENCE [LARGE SCALE GENOMIC DNA]</scope>
    <source>
        <strain evidence="3 4">DSM 14263</strain>
    </source>
</reference>
<dbReference type="SUPFAM" id="SSF56281">
    <property type="entry name" value="Metallo-hydrolase/oxidoreductase"/>
    <property type="match status" value="1"/>
</dbReference>
<dbReference type="Gene3D" id="3.60.15.10">
    <property type="entry name" value="Ribonuclease Z/Hydroxyacylglutathione hydrolase-like"/>
    <property type="match status" value="1"/>
</dbReference>
<dbReference type="GO" id="GO:0006749">
    <property type="term" value="P:glutathione metabolic process"/>
    <property type="evidence" value="ECO:0007669"/>
    <property type="project" value="InterPro"/>
</dbReference>
<protein>
    <submittedName>
        <fullName evidence="3">Glyoxylase-like metal-dependent hydrolase (Beta-lactamase superfamily II)</fullName>
    </submittedName>
</protein>
<dbReference type="SMART" id="SM00849">
    <property type="entry name" value="Lactamase_B"/>
    <property type="match status" value="1"/>
</dbReference>
<dbReference type="GO" id="GO:0016787">
    <property type="term" value="F:hydrolase activity"/>
    <property type="evidence" value="ECO:0007669"/>
    <property type="project" value="UniProtKB-KW"/>
</dbReference>
<keyword evidence="3" id="KW-0378">Hydrolase</keyword>
<dbReference type="GO" id="GO:0046872">
    <property type="term" value="F:metal ion binding"/>
    <property type="evidence" value="ECO:0007669"/>
    <property type="project" value="UniProtKB-KW"/>
</dbReference>
<keyword evidence="1" id="KW-0479">Metal-binding</keyword>
<dbReference type="GO" id="GO:0050313">
    <property type="term" value="F:sulfur dioxygenase activity"/>
    <property type="evidence" value="ECO:0007669"/>
    <property type="project" value="InterPro"/>
</dbReference>
<dbReference type="PANTHER" id="PTHR43084:SF1">
    <property type="entry name" value="PERSULFIDE DIOXYGENASE ETHE1, MITOCHONDRIAL"/>
    <property type="match status" value="1"/>
</dbReference>
<evidence type="ECO:0000256" key="1">
    <source>
        <dbReference type="ARBA" id="ARBA00022723"/>
    </source>
</evidence>
<accession>A0A316HZC0</accession>
<dbReference type="AlphaFoldDB" id="A0A316HZC0"/>
<dbReference type="OrthoDB" id="9784009at2"/>
<keyword evidence="4" id="KW-1185">Reference proteome</keyword>
<dbReference type="CDD" id="cd07724">
    <property type="entry name" value="POD-like_MBL-fold"/>
    <property type="match status" value="1"/>
</dbReference>
<evidence type="ECO:0000313" key="4">
    <source>
        <dbReference type="Proteomes" id="UP000245812"/>
    </source>
</evidence>
<dbReference type="RefSeq" id="WP_109723881.1">
    <property type="nucleotide sequence ID" value="NZ_MSZV01000089.1"/>
</dbReference>
<dbReference type="EMBL" id="QGHC01000008">
    <property type="protein sequence ID" value="PWK85749.1"/>
    <property type="molecule type" value="Genomic_DNA"/>
</dbReference>
<comment type="caution">
    <text evidence="3">The sequence shown here is derived from an EMBL/GenBank/DDBJ whole genome shotgun (WGS) entry which is preliminary data.</text>
</comment>
<evidence type="ECO:0000259" key="2">
    <source>
        <dbReference type="SMART" id="SM00849"/>
    </source>
</evidence>
<dbReference type="GO" id="GO:0070813">
    <property type="term" value="P:hydrogen sulfide metabolic process"/>
    <property type="evidence" value="ECO:0007669"/>
    <property type="project" value="TreeGrafter"/>
</dbReference>
<gene>
    <name evidence="3" type="ORF">C7456_10844</name>
</gene>
<dbReference type="InterPro" id="IPR051682">
    <property type="entry name" value="Mito_Persulfide_Diox"/>
</dbReference>
<dbReference type="InterPro" id="IPR044528">
    <property type="entry name" value="POD-like_MBL-fold"/>
</dbReference>